<accession>A0A7R9CRV2</accession>
<evidence type="ECO:0000256" key="1">
    <source>
        <dbReference type="SAM" id="MobiDB-lite"/>
    </source>
</evidence>
<gene>
    <name evidence="2" type="ORF">TCEB3V08_LOCUS5976</name>
</gene>
<dbReference type="AlphaFoldDB" id="A0A7R9CRV2"/>
<sequence>MEWASFQCENGPFHSSLVQPTEIRTSISPSSAVELNTTSALANYATEAERGRDKKNRGVGGGGAVGERLEQNDKGNSCPQLHYAGHFHLVAAIMCIEQTTIKQLTIGNPRESRDGGAISTAIQCDQHCNLRIREEGEACRQAANCTGESIGLLLAGVSHPIMTHNRRPWCGDPHQVPSHSLQGPVLHAQALNLVLPYTVPVFSDHLQNRMDFAASVGLVYRPILLPDVTENRIGQRSLWYPLKTVPRRRSFERPFDGGSYELCTTVDFCCCSKGRGGSQHLFQHIRNPVPSSSARHFSTNRLLIPLETTKSRTSGKPRGLRWKWVGVGGSETTRPCRSMTSWSNPPRAHITQQIIGPLQGHFWAVFYGGGVPTHWGYVTVHRDVCVPRWVRVTTHSVAYVRHRDGVTTHCSVCFPYWVCVTTHCDVCITHQSGITFCSVNHGCPTISGSQSLSDTRNVTLIYSFAWIGVLPSLTGVGLAHGESGTLGSGSILKVTVQMWLLGFLARSRSTDMALVISSSNSCGCGARRKGLSPSRTSSINLGIISVEVAWYAGGAGGRPLGWWTSEEEATEVPTRLIFPTQVLVVVVLSTVLADNLSAILPSTVPLVYERRQLTLHGYTMAQFKRYGPSVVRQDHTASFQVWRRSLLGKNGDGNVQGWVGNWQNETTHNTVK</sequence>
<name>A0A7R9CRV2_TIMCR</name>
<organism evidence="2">
    <name type="scientific">Timema cristinae</name>
    <name type="common">Walking stick</name>
    <dbReference type="NCBI Taxonomy" id="61476"/>
    <lineage>
        <taxon>Eukaryota</taxon>
        <taxon>Metazoa</taxon>
        <taxon>Ecdysozoa</taxon>
        <taxon>Arthropoda</taxon>
        <taxon>Hexapoda</taxon>
        <taxon>Insecta</taxon>
        <taxon>Pterygota</taxon>
        <taxon>Neoptera</taxon>
        <taxon>Polyneoptera</taxon>
        <taxon>Phasmatodea</taxon>
        <taxon>Timematodea</taxon>
        <taxon>Timematoidea</taxon>
        <taxon>Timematidae</taxon>
        <taxon>Timema</taxon>
    </lineage>
</organism>
<protein>
    <submittedName>
        <fullName evidence="2">Uncharacterized protein</fullName>
    </submittedName>
</protein>
<reference evidence="2" key="1">
    <citation type="submission" date="2020-11" db="EMBL/GenBank/DDBJ databases">
        <authorList>
            <person name="Tran Van P."/>
        </authorList>
    </citation>
    <scope>NUCLEOTIDE SEQUENCE</scope>
</reference>
<proteinExistence type="predicted"/>
<feature type="region of interest" description="Disordered" evidence="1">
    <location>
        <begin position="47"/>
        <end position="71"/>
    </location>
</feature>
<evidence type="ECO:0000313" key="2">
    <source>
        <dbReference type="EMBL" id="CAD7401381.1"/>
    </source>
</evidence>
<dbReference type="EMBL" id="OC318296">
    <property type="protein sequence ID" value="CAD7401381.1"/>
    <property type="molecule type" value="Genomic_DNA"/>
</dbReference>